<dbReference type="RefSeq" id="WP_091452963.1">
    <property type="nucleotide sequence ID" value="NZ_FMZZ01000009.1"/>
</dbReference>
<dbReference type="Proteomes" id="UP000199501">
    <property type="component" value="Unassembled WGS sequence"/>
</dbReference>
<evidence type="ECO:0000313" key="2">
    <source>
        <dbReference type="Proteomes" id="UP000199501"/>
    </source>
</evidence>
<organism evidence="1 2">
    <name type="scientific">Actinokineospora iranica</name>
    <dbReference type="NCBI Taxonomy" id="1271860"/>
    <lineage>
        <taxon>Bacteria</taxon>
        <taxon>Bacillati</taxon>
        <taxon>Actinomycetota</taxon>
        <taxon>Actinomycetes</taxon>
        <taxon>Pseudonocardiales</taxon>
        <taxon>Pseudonocardiaceae</taxon>
        <taxon>Actinokineospora</taxon>
    </lineage>
</organism>
<sequence>MPTMSMTISVRTVGVYFVSWRGSDEWLPPGDVLIADIGRAEKHWLDNADVLVSSVEEQDMTGAVIRAALSYVVRLCPLASRFVSAADA</sequence>
<name>A0A1G6TMA0_9PSEU</name>
<dbReference type="AlphaFoldDB" id="A0A1G6TMA0"/>
<proteinExistence type="predicted"/>
<protein>
    <submittedName>
        <fullName evidence="1">Uncharacterized protein</fullName>
    </submittedName>
</protein>
<keyword evidence="2" id="KW-1185">Reference proteome</keyword>
<dbReference type="STRING" id="1271860.SAMN05216174_109208"/>
<dbReference type="EMBL" id="FMZZ01000009">
    <property type="protein sequence ID" value="SDD29984.1"/>
    <property type="molecule type" value="Genomic_DNA"/>
</dbReference>
<gene>
    <name evidence="1" type="ORF">SAMN05216174_109208</name>
</gene>
<accession>A0A1G6TMA0</accession>
<evidence type="ECO:0000313" key="1">
    <source>
        <dbReference type="EMBL" id="SDD29984.1"/>
    </source>
</evidence>
<reference evidence="2" key="1">
    <citation type="submission" date="2016-10" db="EMBL/GenBank/DDBJ databases">
        <authorList>
            <person name="Varghese N."/>
            <person name="Submissions S."/>
        </authorList>
    </citation>
    <scope>NUCLEOTIDE SEQUENCE [LARGE SCALE GENOMIC DNA]</scope>
    <source>
        <strain evidence="2">IBRC-M 10403</strain>
    </source>
</reference>